<reference evidence="2" key="2">
    <citation type="submission" date="2020-11" db="EMBL/GenBank/DDBJ databases">
        <authorList>
            <person name="McCartney M.A."/>
            <person name="Auch B."/>
            <person name="Kono T."/>
            <person name="Mallez S."/>
            <person name="Becker A."/>
            <person name="Gohl D.M."/>
            <person name="Silverstein K.A.T."/>
            <person name="Koren S."/>
            <person name="Bechman K.B."/>
            <person name="Herman A."/>
            <person name="Abrahante J.E."/>
            <person name="Garbe J."/>
        </authorList>
    </citation>
    <scope>NUCLEOTIDE SEQUENCE</scope>
    <source>
        <strain evidence="2">Duluth1</strain>
        <tissue evidence="2">Whole animal</tissue>
    </source>
</reference>
<dbReference type="InterPro" id="IPR001073">
    <property type="entry name" value="C1q_dom"/>
</dbReference>
<accession>A0A9D4I7P5</accession>
<proteinExistence type="predicted"/>
<gene>
    <name evidence="2" type="ORF">DPMN_184237</name>
</gene>
<organism evidence="2 3">
    <name type="scientific">Dreissena polymorpha</name>
    <name type="common">Zebra mussel</name>
    <name type="synonym">Mytilus polymorpha</name>
    <dbReference type="NCBI Taxonomy" id="45954"/>
    <lineage>
        <taxon>Eukaryota</taxon>
        <taxon>Metazoa</taxon>
        <taxon>Spiralia</taxon>
        <taxon>Lophotrochozoa</taxon>
        <taxon>Mollusca</taxon>
        <taxon>Bivalvia</taxon>
        <taxon>Autobranchia</taxon>
        <taxon>Heteroconchia</taxon>
        <taxon>Euheterodonta</taxon>
        <taxon>Imparidentia</taxon>
        <taxon>Neoheterodontei</taxon>
        <taxon>Myida</taxon>
        <taxon>Dreissenoidea</taxon>
        <taxon>Dreissenidae</taxon>
        <taxon>Dreissena</taxon>
    </lineage>
</organism>
<evidence type="ECO:0000313" key="2">
    <source>
        <dbReference type="EMBL" id="KAH3749727.1"/>
    </source>
</evidence>
<dbReference type="PROSITE" id="PS50871">
    <property type="entry name" value="C1Q"/>
    <property type="match status" value="1"/>
</dbReference>
<dbReference type="Gene3D" id="2.60.120.40">
    <property type="match status" value="1"/>
</dbReference>
<name>A0A9D4I7P5_DREPO</name>
<comment type="caution">
    <text evidence="2">The sequence shown here is derived from an EMBL/GenBank/DDBJ whole genome shotgun (WGS) entry which is preliminary data.</text>
</comment>
<evidence type="ECO:0000313" key="3">
    <source>
        <dbReference type="Proteomes" id="UP000828390"/>
    </source>
</evidence>
<evidence type="ECO:0000259" key="1">
    <source>
        <dbReference type="PROSITE" id="PS50871"/>
    </source>
</evidence>
<keyword evidence="3" id="KW-1185">Reference proteome</keyword>
<dbReference type="Proteomes" id="UP000828390">
    <property type="component" value="Unassembled WGS sequence"/>
</dbReference>
<sequence length="60" mass="6843">MAESRLEWDDHQGSNTEVVRFDVGDEVWISYEHDSNHPVFGDDNARMTSFTGVLLQASFP</sequence>
<protein>
    <recommendedName>
        <fullName evidence="1">C1q domain-containing protein</fullName>
    </recommendedName>
</protein>
<dbReference type="SUPFAM" id="SSF49842">
    <property type="entry name" value="TNF-like"/>
    <property type="match status" value="1"/>
</dbReference>
<feature type="domain" description="C1q" evidence="1">
    <location>
        <begin position="1"/>
        <end position="60"/>
    </location>
</feature>
<reference evidence="2" key="1">
    <citation type="journal article" date="2019" name="bioRxiv">
        <title>The Genome of the Zebra Mussel, Dreissena polymorpha: A Resource for Invasive Species Research.</title>
        <authorList>
            <person name="McCartney M.A."/>
            <person name="Auch B."/>
            <person name="Kono T."/>
            <person name="Mallez S."/>
            <person name="Zhang Y."/>
            <person name="Obille A."/>
            <person name="Becker A."/>
            <person name="Abrahante J.E."/>
            <person name="Garbe J."/>
            <person name="Badalamenti J.P."/>
            <person name="Herman A."/>
            <person name="Mangelson H."/>
            <person name="Liachko I."/>
            <person name="Sullivan S."/>
            <person name="Sone E.D."/>
            <person name="Koren S."/>
            <person name="Silverstein K.A.T."/>
            <person name="Beckman K.B."/>
            <person name="Gohl D.M."/>
        </authorList>
    </citation>
    <scope>NUCLEOTIDE SEQUENCE</scope>
    <source>
        <strain evidence="2">Duluth1</strain>
        <tissue evidence="2">Whole animal</tissue>
    </source>
</reference>
<dbReference type="AlphaFoldDB" id="A0A9D4I7P5"/>
<dbReference type="InterPro" id="IPR008983">
    <property type="entry name" value="Tumour_necrosis_fac-like_dom"/>
</dbReference>
<dbReference type="EMBL" id="JAIWYP010000010">
    <property type="protein sequence ID" value="KAH3749727.1"/>
    <property type="molecule type" value="Genomic_DNA"/>
</dbReference>